<accession>A0A164ZXP7</accession>
<dbReference type="PIRSF" id="PIRSF001365">
    <property type="entry name" value="DHDPS"/>
    <property type="match status" value="1"/>
</dbReference>
<dbReference type="GO" id="GO:0008840">
    <property type="term" value="F:4-hydroxy-tetrahydrodipicolinate synthase activity"/>
    <property type="evidence" value="ECO:0007669"/>
    <property type="project" value="TreeGrafter"/>
</dbReference>
<gene>
    <name evidence="5" type="ORF">L228DRAFT_263533</name>
</gene>
<dbReference type="PRINTS" id="PR00146">
    <property type="entry name" value="DHPICSNTHASE"/>
</dbReference>
<reference evidence="5 6" key="1">
    <citation type="journal article" date="2016" name="Fungal Biol.">
        <title>The genome of Xylona heveae provides a window into fungal endophytism.</title>
        <authorList>
            <person name="Gazis R."/>
            <person name="Kuo A."/>
            <person name="Riley R."/>
            <person name="LaButti K."/>
            <person name="Lipzen A."/>
            <person name="Lin J."/>
            <person name="Amirebrahimi M."/>
            <person name="Hesse C.N."/>
            <person name="Spatafora J.W."/>
            <person name="Henrissat B."/>
            <person name="Hainaut M."/>
            <person name="Grigoriev I.V."/>
            <person name="Hibbett D.S."/>
        </authorList>
    </citation>
    <scope>NUCLEOTIDE SEQUENCE [LARGE SCALE GENOMIC DNA]</scope>
    <source>
        <strain evidence="5 6">TC161</strain>
    </source>
</reference>
<dbReference type="InterPro" id="IPR002220">
    <property type="entry name" value="DapA-like"/>
</dbReference>
<dbReference type="PANTHER" id="PTHR12128:SF66">
    <property type="entry name" value="4-HYDROXY-2-OXOGLUTARATE ALDOLASE, MITOCHONDRIAL"/>
    <property type="match status" value="1"/>
</dbReference>
<keyword evidence="6" id="KW-1185">Reference proteome</keyword>
<dbReference type="RefSeq" id="XP_018185225.1">
    <property type="nucleotide sequence ID" value="XM_018334499.1"/>
</dbReference>
<dbReference type="AlphaFoldDB" id="A0A164ZXP7"/>
<evidence type="ECO:0000256" key="3">
    <source>
        <dbReference type="PIRSR" id="PIRSR001365-1"/>
    </source>
</evidence>
<dbReference type="GeneID" id="28899636"/>
<sequence>MANPSERRPLGPGVYGPLPTFFDDNQELDFVSYKKHLLNLATKGIVPVCAGSLGEAVHLSYDERITLIRFIRKTLDEAGLTSTPIVAGVGGSSTRETIGLAKAAAEAGADAGMVILPAYYAASLNADQGQVIQYYIDICEGSPIPLLLYNFPANAGGQDMSSAVITEIMKRAPNLCGVKLTCGGSVGKLVRLKAAIQEDPAMNNSRPFPVILLDGLIADLTPWAQCGGHGTVSGIPNFAPRATMKLWKFCTNPSPTEKEVKEAARIQSILSNSDVAAVPAGIRGMKFALNKMHGYGIAPRKPLLPLKESEGELFMSALRETLELEAELEREEA</sequence>
<feature type="binding site" evidence="4">
    <location>
        <position position="232"/>
    </location>
    <ligand>
        <name>pyruvate</name>
        <dbReference type="ChEBI" id="CHEBI:15361"/>
    </ligand>
</feature>
<dbReference type="CDD" id="cd00408">
    <property type="entry name" value="DHDPS-like"/>
    <property type="match status" value="1"/>
</dbReference>
<dbReference type="SUPFAM" id="SSF51569">
    <property type="entry name" value="Aldolase"/>
    <property type="match status" value="1"/>
</dbReference>
<evidence type="ECO:0000313" key="5">
    <source>
        <dbReference type="EMBL" id="KZF19670.1"/>
    </source>
</evidence>
<evidence type="ECO:0000256" key="2">
    <source>
        <dbReference type="PIRNR" id="PIRNR001365"/>
    </source>
</evidence>
<protein>
    <submittedName>
        <fullName evidence="5">Putative dihydrodipicolinate synthase</fullName>
    </submittedName>
</protein>
<keyword evidence="1 2" id="KW-0456">Lyase</keyword>
<dbReference type="SMART" id="SM01130">
    <property type="entry name" value="DHDPS"/>
    <property type="match status" value="1"/>
</dbReference>
<dbReference type="OMA" id="MVPVCAG"/>
<dbReference type="Gene3D" id="3.20.20.70">
    <property type="entry name" value="Aldolase class I"/>
    <property type="match status" value="1"/>
</dbReference>
<feature type="active site" description="Proton donor/acceptor" evidence="3">
    <location>
        <position position="149"/>
    </location>
</feature>
<evidence type="ECO:0000313" key="6">
    <source>
        <dbReference type="Proteomes" id="UP000076632"/>
    </source>
</evidence>
<organism evidence="5 6">
    <name type="scientific">Xylona heveae (strain CBS 132557 / TC161)</name>
    <dbReference type="NCBI Taxonomy" id="1328760"/>
    <lineage>
        <taxon>Eukaryota</taxon>
        <taxon>Fungi</taxon>
        <taxon>Dikarya</taxon>
        <taxon>Ascomycota</taxon>
        <taxon>Pezizomycotina</taxon>
        <taxon>Xylonomycetes</taxon>
        <taxon>Xylonales</taxon>
        <taxon>Xylonaceae</taxon>
        <taxon>Xylona</taxon>
    </lineage>
</organism>
<dbReference type="OrthoDB" id="191315at2759"/>
<dbReference type="Proteomes" id="UP000076632">
    <property type="component" value="Unassembled WGS sequence"/>
</dbReference>
<evidence type="ECO:0000256" key="1">
    <source>
        <dbReference type="ARBA" id="ARBA00023239"/>
    </source>
</evidence>
<dbReference type="Pfam" id="PF00701">
    <property type="entry name" value="DHDPS"/>
    <property type="match status" value="1"/>
</dbReference>
<comment type="similarity">
    <text evidence="2">Belongs to the DapA family.</text>
</comment>
<dbReference type="PANTHER" id="PTHR12128">
    <property type="entry name" value="DIHYDRODIPICOLINATE SYNTHASE"/>
    <property type="match status" value="1"/>
</dbReference>
<dbReference type="STRING" id="1328760.A0A164ZXP7"/>
<name>A0A164ZXP7_XYLHT</name>
<feature type="active site" description="Schiff-base intermediate with substrate" evidence="3">
    <location>
        <position position="179"/>
    </location>
</feature>
<dbReference type="InParanoid" id="A0A164ZXP7"/>
<dbReference type="InterPro" id="IPR013785">
    <property type="entry name" value="Aldolase_TIM"/>
</dbReference>
<evidence type="ECO:0000256" key="4">
    <source>
        <dbReference type="PIRSR" id="PIRSR001365-2"/>
    </source>
</evidence>
<proteinExistence type="inferred from homology"/>
<dbReference type="EMBL" id="KV407465">
    <property type="protein sequence ID" value="KZF19670.1"/>
    <property type="molecule type" value="Genomic_DNA"/>
</dbReference>